<proteinExistence type="inferred from homology"/>
<evidence type="ECO:0000256" key="1">
    <source>
        <dbReference type="ARBA" id="ARBA00008635"/>
    </source>
</evidence>
<reference evidence="4 5" key="1">
    <citation type="submission" date="2019-03" db="EMBL/GenBank/DDBJ databases">
        <title>Deep-cultivation of Planctomycetes and their phenomic and genomic characterization uncovers novel biology.</title>
        <authorList>
            <person name="Wiegand S."/>
            <person name="Jogler M."/>
            <person name="Boedeker C."/>
            <person name="Pinto D."/>
            <person name="Vollmers J."/>
            <person name="Rivas-Marin E."/>
            <person name="Kohn T."/>
            <person name="Peeters S.H."/>
            <person name="Heuer A."/>
            <person name="Rast P."/>
            <person name="Oberbeckmann S."/>
            <person name="Bunk B."/>
            <person name="Jeske O."/>
            <person name="Meyerdierks A."/>
            <person name="Storesund J.E."/>
            <person name="Kallscheuer N."/>
            <person name="Luecker S."/>
            <person name="Lage O.M."/>
            <person name="Pohl T."/>
            <person name="Merkel B.J."/>
            <person name="Hornburger P."/>
            <person name="Mueller R.-W."/>
            <person name="Bruemmer F."/>
            <person name="Labrenz M."/>
            <person name="Spormann A.M."/>
            <person name="Op den Camp H."/>
            <person name="Overmann J."/>
            <person name="Amann R."/>
            <person name="Jetten M.S.M."/>
            <person name="Mascher T."/>
            <person name="Medema M.H."/>
            <person name="Devos D.P."/>
            <person name="Kaster A.-K."/>
            <person name="Ovreas L."/>
            <person name="Rohde M."/>
            <person name="Galperin M.Y."/>
            <person name="Jogler C."/>
        </authorList>
    </citation>
    <scope>NUCLEOTIDE SEQUENCE [LARGE SCALE GENOMIC DNA]</scope>
    <source>
        <strain evidence="4 5">V202</strain>
    </source>
</reference>
<feature type="binding site" evidence="3">
    <location>
        <position position="47"/>
    </location>
    <ligand>
        <name>a divalent metal cation</name>
        <dbReference type="ChEBI" id="CHEBI:60240"/>
    </ligand>
</feature>
<dbReference type="SUPFAM" id="SSF109854">
    <property type="entry name" value="DinB/YfiT-like putative metalloenzymes"/>
    <property type="match status" value="1"/>
</dbReference>
<evidence type="ECO:0000313" key="5">
    <source>
        <dbReference type="Proteomes" id="UP000318384"/>
    </source>
</evidence>
<feature type="binding site" evidence="3">
    <location>
        <position position="130"/>
    </location>
    <ligand>
        <name>a divalent metal cation</name>
        <dbReference type="ChEBI" id="CHEBI:60240"/>
    </ligand>
</feature>
<comment type="similarity">
    <text evidence="1">Belongs to the DinB family.</text>
</comment>
<evidence type="ECO:0000256" key="2">
    <source>
        <dbReference type="ARBA" id="ARBA00022723"/>
    </source>
</evidence>
<dbReference type="InterPro" id="IPR034660">
    <property type="entry name" value="DinB/YfiT-like"/>
</dbReference>
<sequence length="162" mass="18805">MDLLDRLLQHDAWTTRQLLDVCATLNDAELDQEFDIGHRTLRATLDHIIHNMEVWTSLMMQEEIQKQSNLTILGMTQRLAVAEERLANLARKVAKDDAWDELWTDHLDDPPRDKAYGTSIAHIITHSMHHRAQLLYMLRVSGVKPLPEGDVFSWEHNDNLTF</sequence>
<keyword evidence="2 3" id="KW-0479">Metal-binding</keyword>
<dbReference type="GO" id="GO:0046872">
    <property type="term" value="F:metal ion binding"/>
    <property type="evidence" value="ECO:0007669"/>
    <property type="project" value="UniProtKB-KW"/>
</dbReference>
<dbReference type="Pfam" id="PF05163">
    <property type="entry name" value="DinB"/>
    <property type="match status" value="1"/>
</dbReference>
<keyword evidence="5" id="KW-1185">Reference proteome</keyword>
<accession>A0A517X2D7</accession>
<dbReference type="RefSeq" id="WP_145179432.1">
    <property type="nucleotide sequence ID" value="NZ_CP037422.1"/>
</dbReference>
<name>A0A517X2D7_9PLAN</name>
<feature type="binding site" evidence="3">
    <location>
        <position position="126"/>
    </location>
    <ligand>
        <name>a divalent metal cation</name>
        <dbReference type="ChEBI" id="CHEBI:60240"/>
    </ligand>
</feature>
<dbReference type="AlphaFoldDB" id="A0A517X2D7"/>
<dbReference type="OrthoDB" id="9811413at2"/>
<evidence type="ECO:0000313" key="4">
    <source>
        <dbReference type="EMBL" id="QDU11670.1"/>
    </source>
</evidence>
<dbReference type="Gene3D" id="1.20.120.450">
    <property type="entry name" value="dinb family like domain"/>
    <property type="match status" value="1"/>
</dbReference>
<dbReference type="EMBL" id="CP037422">
    <property type="protein sequence ID" value="QDU11670.1"/>
    <property type="molecule type" value="Genomic_DNA"/>
</dbReference>
<dbReference type="Proteomes" id="UP000318384">
    <property type="component" value="Chromosome"/>
</dbReference>
<evidence type="ECO:0000256" key="3">
    <source>
        <dbReference type="PIRSR" id="PIRSR607837-1"/>
    </source>
</evidence>
<protein>
    <submittedName>
        <fullName evidence="4">DinB family protein</fullName>
    </submittedName>
</protein>
<organism evidence="4 5">
    <name type="scientific">Gimesia aquarii</name>
    <dbReference type="NCBI Taxonomy" id="2527964"/>
    <lineage>
        <taxon>Bacteria</taxon>
        <taxon>Pseudomonadati</taxon>
        <taxon>Planctomycetota</taxon>
        <taxon>Planctomycetia</taxon>
        <taxon>Planctomycetales</taxon>
        <taxon>Planctomycetaceae</taxon>
        <taxon>Gimesia</taxon>
    </lineage>
</organism>
<gene>
    <name evidence="4" type="ORF">V202x_50940</name>
</gene>
<dbReference type="InterPro" id="IPR007837">
    <property type="entry name" value="DinB"/>
</dbReference>